<name>A0A0C9YWI9_9AGAM</name>
<gene>
    <name evidence="2" type="ORF">PISMIDRAFT_482600</name>
</gene>
<organism evidence="2 3">
    <name type="scientific">Pisolithus microcarpus 441</name>
    <dbReference type="NCBI Taxonomy" id="765257"/>
    <lineage>
        <taxon>Eukaryota</taxon>
        <taxon>Fungi</taxon>
        <taxon>Dikarya</taxon>
        <taxon>Basidiomycota</taxon>
        <taxon>Agaricomycotina</taxon>
        <taxon>Agaricomycetes</taxon>
        <taxon>Agaricomycetidae</taxon>
        <taxon>Boletales</taxon>
        <taxon>Sclerodermatineae</taxon>
        <taxon>Pisolithaceae</taxon>
        <taxon>Pisolithus</taxon>
    </lineage>
</organism>
<dbReference type="Proteomes" id="UP000054018">
    <property type="component" value="Unassembled WGS sequence"/>
</dbReference>
<dbReference type="AlphaFoldDB" id="A0A0C9YWI9"/>
<reference evidence="3" key="2">
    <citation type="submission" date="2015-01" db="EMBL/GenBank/DDBJ databases">
        <title>Evolutionary Origins and Diversification of the Mycorrhizal Mutualists.</title>
        <authorList>
            <consortium name="DOE Joint Genome Institute"/>
            <consortium name="Mycorrhizal Genomics Consortium"/>
            <person name="Kohler A."/>
            <person name="Kuo A."/>
            <person name="Nagy L.G."/>
            <person name="Floudas D."/>
            <person name="Copeland A."/>
            <person name="Barry K.W."/>
            <person name="Cichocki N."/>
            <person name="Veneault-Fourrey C."/>
            <person name="LaButti K."/>
            <person name="Lindquist E.A."/>
            <person name="Lipzen A."/>
            <person name="Lundell T."/>
            <person name="Morin E."/>
            <person name="Murat C."/>
            <person name="Riley R."/>
            <person name="Ohm R."/>
            <person name="Sun H."/>
            <person name="Tunlid A."/>
            <person name="Henrissat B."/>
            <person name="Grigoriev I.V."/>
            <person name="Hibbett D.S."/>
            <person name="Martin F."/>
        </authorList>
    </citation>
    <scope>NUCLEOTIDE SEQUENCE [LARGE SCALE GENOMIC DNA]</scope>
    <source>
        <strain evidence="3">441</strain>
    </source>
</reference>
<keyword evidence="3" id="KW-1185">Reference proteome</keyword>
<feature type="compositionally biased region" description="Polar residues" evidence="1">
    <location>
        <begin position="62"/>
        <end position="88"/>
    </location>
</feature>
<proteinExistence type="predicted"/>
<evidence type="ECO:0000313" key="3">
    <source>
        <dbReference type="Proteomes" id="UP000054018"/>
    </source>
</evidence>
<evidence type="ECO:0000313" key="2">
    <source>
        <dbReference type="EMBL" id="KIK29445.1"/>
    </source>
</evidence>
<feature type="region of interest" description="Disordered" evidence="1">
    <location>
        <begin position="1"/>
        <end position="31"/>
    </location>
</feature>
<sequence length="88" mass="9836">MTTRAASPSFKRRSSGSDFSSHPRHDSEHPATDLRRFAVMLNAQWQVRVVDLRHVTRPVQVGETNRTSRQPPNSHINSSLAMGSLTSP</sequence>
<accession>A0A0C9YWI9</accession>
<feature type="region of interest" description="Disordered" evidence="1">
    <location>
        <begin position="59"/>
        <end position="88"/>
    </location>
</feature>
<evidence type="ECO:0000256" key="1">
    <source>
        <dbReference type="SAM" id="MobiDB-lite"/>
    </source>
</evidence>
<dbReference type="HOGENOM" id="CLU_2469959_0_0_1"/>
<dbReference type="EMBL" id="KN833689">
    <property type="protein sequence ID" value="KIK29445.1"/>
    <property type="molecule type" value="Genomic_DNA"/>
</dbReference>
<feature type="compositionally biased region" description="Basic and acidic residues" evidence="1">
    <location>
        <begin position="21"/>
        <end position="31"/>
    </location>
</feature>
<reference evidence="2 3" key="1">
    <citation type="submission" date="2014-04" db="EMBL/GenBank/DDBJ databases">
        <authorList>
            <consortium name="DOE Joint Genome Institute"/>
            <person name="Kuo A."/>
            <person name="Kohler A."/>
            <person name="Costa M.D."/>
            <person name="Nagy L.G."/>
            <person name="Floudas D."/>
            <person name="Copeland A."/>
            <person name="Barry K.W."/>
            <person name="Cichocki N."/>
            <person name="Veneault-Fourrey C."/>
            <person name="LaButti K."/>
            <person name="Lindquist E.A."/>
            <person name="Lipzen A."/>
            <person name="Lundell T."/>
            <person name="Morin E."/>
            <person name="Murat C."/>
            <person name="Sun H."/>
            <person name="Tunlid A."/>
            <person name="Henrissat B."/>
            <person name="Grigoriev I.V."/>
            <person name="Hibbett D.S."/>
            <person name="Martin F."/>
            <person name="Nordberg H.P."/>
            <person name="Cantor M.N."/>
            <person name="Hua S.X."/>
        </authorList>
    </citation>
    <scope>NUCLEOTIDE SEQUENCE [LARGE SCALE GENOMIC DNA]</scope>
    <source>
        <strain evidence="2 3">441</strain>
    </source>
</reference>
<protein>
    <submittedName>
        <fullName evidence="2">Uncharacterized protein</fullName>
    </submittedName>
</protein>